<feature type="compositionally biased region" description="Low complexity" evidence="1">
    <location>
        <begin position="76"/>
        <end position="90"/>
    </location>
</feature>
<feature type="region of interest" description="Disordered" evidence="1">
    <location>
        <begin position="213"/>
        <end position="235"/>
    </location>
</feature>
<feature type="region of interest" description="Disordered" evidence="1">
    <location>
        <begin position="29"/>
        <end position="90"/>
    </location>
</feature>
<feature type="region of interest" description="Disordered" evidence="1">
    <location>
        <begin position="261"/>
        <end position="331"/>
    </location>
</feature>
<name>A0A267EFG2_9PLAT</name>
<dbReference type="EMBL" id="NIVC01002246">
    <property type="protein sequence ID" value="PAA59609.1"/>
    <property type="molecule type" value="Genomic_DNA"/>
</dbReference>
<gene>
    <name evidence="2" type="ORF">BOX15_Mlig000306g3</name>
</gene>
<dbReference type="Proteomes" id="UP000215902">
    <property type="component" value="Unassembled WGS sequence"/>
</dbReference>
<proteinExistence type="predicted"/>
<comment type="caution">
    <text evidence="2">The sequence shown here is derived from an EMBL/GenBank/DDBJ whole genome shotgun (WGS) entry which is preliminary data.</text>
</comment>
<organism evidence="2 3">
    <name type="scientific">Macrostomum lignano</name>
    <dbReference type="NCBI Taxonomy" id="282301"/>
    <lineage>
        <taxon>Eukaryota</taxon>
        <taxon>Metazoa</taxon>
        <taxon>Spiralia</taxon>
        <taxon>Lophotrochozoa</taxon>
        <taxon>Platyhelminthes</taxon>
        <taxon>Rhabditophora</taxon>
        <taxon>Macrostomorpha</taxon>
        <taxon>Macrostomida</taxon>
        <taxon>Macrostomidae</taxon>
        <taxon>Macrostomum</taxon>
    </lineage>
</organism>
<keyword evidence="3" id="KW-1185">Reference proteome</keyword>
<protein>
    <submittedName>
        <fullName evidence="2">Uncharacterized protein</fullName>
    </submittedName>
</protein>
<sequence>MRAPDMPAAEEQRPELSYSLEASCCARTNLHRRPKKTKLGSAAAAAARRPATATAAQTVKQMPSSATQVSKPPPKQQQQTQHPRVLKPRQALLRLERRLSRRPDPEADAFATPWALRQRARALDSLLAPSSFSAAGSRASSAGSCQLYGVWERVPMGSATSAAVEEPATTSAISSMAAVSVSVASTATRCRTAVARTTPAASAAVCRSVAEGPAPAAEGSRNQRECRPATSCHPNRRGRPVIALVDFVASAAVRVKNFSFPAESPPAAATSASTRPQEQQQQHPLGFTPSLLGNQQALSGAASLSRGGGNARSSGGEERRESVTAPGSGAVDVARSGPLCSAFVAGSVSGRGLVPGPVIPSSVRSQQQQQQQQTSLRPVRRPASFDRCWVSAPAAAADSGETPSSSRLPRHQRLAATLAINSLKS</sequence>
<reference evidence="2 3" key="1">
    <citation type="submission" date="2017-06" db="EMBL/GenBank/DDBJ databases">
        <title>A platform for efficient transgenesis in Macrostomum lignano, a flatworm model organism for stem cell research.</title>
        <authorList>
            <person name="Berezikov E."/>
        </authorList>
    </citation>
    <scope>NUCLEOTIDE SEQUENCE [LARGE SCALE GENOMIC DNA]</scope>
    <source>
        <strain evidence="2">DV1</strain>
        <tissue evidence="2">Whole organism</tissue>
    </source>
</reference>
<feature type="region of interest" description="Disordered" evidence="1">
    <location>
        <begin position="356"/>
        <end position="382"/>
    </location>
</feature>
<feature type="compositionally biased region" description="Polar residues" evidence="1">
    <location>
        <begin position="57"/>
        <end position="70"/>
    </location>
</feature>
<evidence type="ECO:0000313" key="2">
    <source>
        <dbReference type="EMBL" id="PAA59609.1"/>
    </source>
</evidence>
<accession>A0A267EFG2</accession>
<evidence type="ECO:0000313" key="3">
    <source>
        <dbReference type="Proteomes" id="UP000215902"/>
    </source>
</evidence>
<feature type="compositionally biased region" description="Basic residues" evidence="1">
    <location>
        <begin position="29"/>
        <end position="38"/>
    </location>
</feature>
<evidence type="ECO:0000256" key="1">
    <source>
        <dbReference type="SAM" id="MobiDB-lite"/>
    </source>
</evidence>
<feature type="compositionally biased region" description="Low complexity" evidence="1">
    <location>
        <begin position="42"/>
        <end position="56"/>
    </location>
</feature>
<dbReference type="AlphaFoldDB" id="A0A267EFG2"/>
<feature type="compositionally biased region" description="Low complexity" evidence="1">
    <location>
        <begin position="261"/>
        <end position="276"/>
    </location>
</feature>